<feature type="domain" description="F-box" evidence="1">
    <location>
        <begin position="78"/>
        <end position="128"/>
    </location>
</feature>
<organism evidence="2 3">
    <name type="scientific">Rhizoctonia solani</name>
    <dbReference type="NCBI Taxonomy" id="456999"/>
    <lineage>
        <taxon>Eukaryota</taxon>
        <taxon>Fungi</taxon>
        <taxon>Dikarya</taxon>
        <taxon>Basidiomycota</taxon>
        <taxon>Agaricomycotina</taxon>
        <taxon>Agaricomycetes</taxon>
        <taxon>Cantharellales</taxon>
        <taxon>Ceratobasidiaceae</taxon>
        <taxon>Rhizoctonia</taxon>
    </lineage>
</organism>
<dbReference type="SUPFAM" id="SSF81383">
    <property type="entry name" value="F-box domain"/>
    <property type="match status" value="1"/>
</dbReference>
<reference evidence="2" key="1">
    <citation type="submission" date="2021-01" db="EMBL/GenBank/DDBJ databases">
        <authorList>
            <person name="Kaushik A."/>
        </authorList>
    </citation>
    <scope>NUCLEOTIDE SEQUENCE</scope>
    <source>
        <strain evidence="2">AG4-R118</strain>
    </source>
</reference>
<dbReference type="Proteomes" id="UP000663888">
    <property type="component" value="Unassembled WGS sequence"/>
</dbReference>
<gene>
    <name evidence="2" type="ORF">RDB_LOCUS160000</name>
</gene>
<comment type="caution">
    <text evidence="2">The sequence shown here is derived from an EMBL/GenBank/DDBJ whole genome shotgun (WGS) entry which is preliminary data.</text>
</comment>
<accession>A0A8H3CZ85</accession>
<dbReference type="Pfam" id="PF12937">
    <property type="entry name" value="F-box-like"/>
    <property type="match status" value="1"/>
</dbReference>
<proteinExistence type="predicted"/>
<dbReference type="EMBL" id="CAJMWX010001809">
    <property type="protein sequence ID" value="CAE6506170.1"/>
    <property type="molecule type" value="Genomic_DNA"/>
</dbReference>
<evidence type="ECO:0000313" key="3">
    <source>
        <dbReference type="Proteomes" id="UP000663888"/>
    </source>
</evidence>
<dbReference type="Gene3D" id="1.20.1280.50">
    <property type="match status" value="1"/>
</dbReference>
<name>A0A8H3CZ85_9AGAM</name>
<dbReference type="AlphaFoldDB" id="A0A8H3CZ85"/>
<dbReference type="InterPro" id="IPR036047">
    <property type="entry name" value="F-box-like_dom_sf"/>
</dbReference>
<evidence type="ECO:0000259" key="1">
    <source>
        <dbReference type="PROSITE" id="PS50181"/>
    </source>
</evidence>
<dbReference type="InterPro" id="IPR001810">
    <property type="entry name" value="F-box_dom"/>
</dbReference>
<sequence length="547" mass="61951">MIEELANASNRLRAALDHYVRICANVQEACLQGAIPQNITPEYIEQVERELGMIESYDVKMQLAKTAIKITHNYAFTITSINRLPTEILTRIFRINRSIDPSSVYYISLVCSRWHTIALQTPSLWTRIDFHPHFCKSFYPSLSRARTHVLRSGEMPLDIHVSAASGQPNENYYDGPMGTLCRLAAPRMESLEIDFGGFNSDQLSNSTHSAISNLFLYCNPGLLTKISTFSEHFGFLTSDPTGPVAWAMKLGVENFHLEAILSSVTVLHLTGLYPPWTSRAYHGLVELRLITSPTGPDSIPERQLINILQSSPGLRIVHTSLQITHRMEENLSISVTIPELEVLQVDSEGGWGENLGYLELVRFLTPGLRPLSFTMQCSDLQLIESSKAHTKAFLERSNVTQFHADRVPYPFDLLSFMPHLKALIFSSCVALPVDRLSPDDLSNSQNTTLAVYPKLDICLVIQCSMPLDEFRTAIERCQVRTLMIYSSRFYRGIDKHEVSKETVLRELLEVCPNVNITKAIPRFVEHRGFFFDYTLPVSHCYLKAYWA</sequence>
<protein>
    <recommendedName>
        <fullName evidence="1">F-box domain-containing protein</fullName>
    </recommendedName>
</protein>
<evidence type="ECO:0000313" key="2">
    <source>
        <dbReference type="EMBL" id="CAE6506170.1"/>
    </source>
</evidence>
<dbReference type="PROSITE" id="PS50181">
    <property type="entry name" value="FBOX"/>
    <property type="match status" value="1"/>
</dbReference>